<keyword evidence="2" id="KW-1133">Transmembrane helix</keyword>
<dbReference type="EMBL" id="LMTZ01000151">
    <property type="protein sequence ID" value="KST62712.1"/>
    <property type="molecule type" value="Genomic_DNA"/>
</dbReference>
<keyword evidence="2" id="KW-0812">Transmembrane</keyword>
<dbReference type="AlphaFoldDB" id="A0A0V7ZDT5"/>
<keyword evidence="1" id="KW-0479">Metal-binding</keyword>
<dbReference type="PANTHER" id="PTHR46594">
    <property type="entry name" value="P-TYPE CATION-TRANSPORTING ATPASE"/>
    <property type="match status" value="1"/>
</dbReference>
<evidence type="ECO:0000313" key="3">
    <source>
        <dbReference type="EMBL" id="KST62712.1"/>
    </source>
</evidence>
<reference evidence="3 4" key="1">
    <citation type="journal article" date="2015" name="Genome Announc.">
        <title>Draft Genome of the Euendolithic (true boring) Cyanobacterium Mastigocoleus testarum strain BC008.</title>
        <authorList>
            <person name="Guida B.S."/>
            <person name="Garcia-Pichel F."/>
        </authorList>
    </citation>
    <scope>NUCLEOTIDE SEQUENCE [LARGE SCALE GENOMIC DNA]</scope>
    <source>
        <strain evidence="3 4">BC008</strain>
    </source>
</reference>
<keyword evidence="4" id="KW-1185">Reference proteome</keyword>
<name>A0A0V7ZDT5_9CYAN</name>
<keyword evidence="2" id="KW-0472">Membrane</keyword>
<dbReference type="GO" id="GO:0046872">
    <property type="term" value="F:metal ion binding"/>
    <property type="evidence" value="ECO:0007669"/>
    <property type="project" value="UniProtKB-KW"/>
</dbReference>
<gene>
    <name evidence="3" type="ORF">BC008_38455</name>
</gene>
<sequence>MLFYNILGILIAAGILFPSFSWLLNPIIAGAVMTFSSLYVVTNALRLRKFNHIEKNHIGK</sequence>
<organism evidence="3 4">
    <name type="scientific">Mastigocoleus testarum BC008</name>
    <dbReference type="NCBI Taxonomy" id="371196"/>
    <lineage>
        <taxon>Bacteria</taxon>
        <taxon>Bacillati</taxon>
        <taxon>Cyanobacteriota</taxon>
        <taxon>Cyanophyceae</taxon>
        <taxon>Nostocales</taxon>
        <taxon>Hapalosiphonaceae</taxon>
        <taxon>Mastigocoleus</taxon>
    </lineage>
</organism>
<protein>
    <submittedName>
        <fullName evidence="3">Uncharacterized protein</fullName>
    </submittedName>
</protein>
<comment type="caution">
    <text evidence="3">The sequence shown here is derived from an EMBL/GenBank/DDBJ whole genome shotgun (WGS) entry which is preliminary data.</text>
</comment>
<dbReference type="PANTHER" id="PTHR46594:SF4">
    <property type="entry name" value="P-TYPE CATION-TRANSPORTING ATPASE"/>
    <property type="match status" value="1"/>
</dbReference>
<evidence type="ECO:0000256" key="2">
    <source>
        <dbReference type="SAM" id="Phobius"/>
    </source>
</evidence>
<evidence type="ECO:0000313" key="4">
    <source>
        <dbReference type="Proteomes" id="UP000053372"/>
    </source>
</evidence>
<proteinExistence type="predicted"/>
<feature type="transmembrane region" description="Helical" evidence="2">
    <location>
        <begin position="20"/>
        <end position="41"/>
    </location>
</feature>
<dbReference type="Proteomes" id="UP000053372">
    <property type="component" value="Unassembled WGS sequence"/>
</dbReference>
<evidence type="ECO:0000256" key="1">
    <source>
        <dbReference type="ARBA" id="ARBA00022723"/>
    </source>
</evidence>
<accession>A0A0V7ZDT5</accession>